<name>A0AAV4XII3_CAEEX</name>
<reference evidence="1 2" key="1">
    <citation type="submission" date="2021-06" db="EMBL/GenBank/DDBJ databases">
        <title>Caerostris extrusa draft genome.</title>
        <authorList>
            <person name="Kono N."/>
            <person name="Arakawa K."/>
        </authorList>
    </citation>
    <scope>NUCLEOTIDE SEQUENCE [LARGE SCALE GENOMIC DNA]</scope>
</reference>
<organism evidence="1 2">
    <name type="scientific">Caerostris extrusa</name>
    <name type="common">Bark spider</name>
    <name type="synonym">Caerostris bankana</name>
    <dbReference type="NCBI Taxonomy" id="172846"/>
    <lineage>
        <taxon>Eukaryota</taxon>
        <taxon>Metazoa</taxon>
        <taxon>Ecdysozoa</taxon>
        <taxon>Arthropoda</taxon>
        <taxon>Chelicerata</taxon>
        <taxon>Arachnida</taxon>
        <taxon>Araneae</taxon>
        <taxon>Araneomorphae</taxon>
        <taxon>Entelegynae</taxon>
        <taxon>Araneoidea</taxon>
        <taxon>Araneidae</taxon>
        <taxon>Caerostris</taxon>
    </lineage>
</organism>
<sequence length="100" mass="10916">MGPTCFDLKKDDRPQLLERPPSCLDVRSFHVHIPMLIHRHLECCVSAGEPSADIQLPPVAPVPVQSCSAPPASAAWCTSRDKNLVISFKAFSLGVLPRDV</sequence>
<gene>
    <name evidence="1" type="ORF">CEXT_239941</name>
</gene>
<protein>
    <submittedName>
        <fullName evidence="1">Uncharacterized protein</fullName>
    </submittedName>
</protein>
<keyword evidence="2" id="KW-1185">Reference proteome</keyword>
<dbReference type="AlphaFoldDB" id="A0AAV4XII3"/>
<evidence type="ECO:0000313" key="1">
    <source>
        <dbReference type="EMBL" id="GIY94781.1"/>
    </source>
</evidence>
<proteinExistence type="predicted"/>
<accession>A0AAV4XII3</accession>
<dbReference type="EMBL" id="BPLR01017822">
    <property type="protein sequence ID" value="GIY94781.1"/>
    <property type="molecule type" value="Genomic_DNA"/>
</dbReference>
<comment type="caution">
    <text evidence="1">The sequence shown here is derived from an EMBL/GenBank/DDBJ whole genome shotgun (WGS) entry which is preliminary data.</text>
</comment>
<evidence type="ECO:0000313" key="2">
    <source>
        <dbReference type="Proteomes" id="UP001054945"/>
    </source>
</evidence>
<dbReference type="Proteomes" id="UP001054945">
    <property type="component" value="Unassembled WGS sequence"/>
</dbReference>